<dbReference type="EMBL" id="BARU01040310">
    <property type="protein sequence ID" value="GAH77011.1"/>
    <property type="molecule type" value="Genomic_DNA"/>
</dbReference>
<gene>
    <name evidence="2" type="ORF">S03H2_62337</name>
</gene>
<name>X1I3Q5_9ZZZZ</name>
<accession>X1I3Q5</accession>
<organism evidence="2">
    <name type="scientific">marine sediment metagenome</name>
    <dbReference type="NCBI Taxonomy" id="412755"/>
    <lineage>
        <taxon>unclassified sequences</taxon>
        <taxon>metagenomes</taxon>
        <taxon>ecological metagenomes</taxon>
    </lineage>
</organism>
<reference evidence="2" key="1">
    <citation type="journal article" date="2014" name="Front. Microbiol.">
        <title>High frequency of phylogenetically diverse reductive dehalogenase-homologous genes in deep subseafloor sedimentary metagenomes.</title>
        <authorList>
            <person name="Kawai M."/>
            <person name="Futagami T."/>
            <person name="Toyoda A."/>
            <person name="Takaki Y."/>
            <person name="Nishi S."/>
            <person name="Hori S."/>
            <person name="Arai W."/>
            <person name="Tsubouchi T."/>
            <person name="Morono Y."/>
            <person name="Uchiyama I."/>
            <person name="Ito T."/>
            <person name="Fujiyama A."/>
            <person name="Inagaki F."/>
            <person name="Takami H."/>
        </authorList>
    </citation>
    <scope>NUCLEOTIDE SEQUENCE</scope>
    <source>
        <strain evidence="2">Expedition CK06-06</strain>
    </source>
</reference>
<evidence type="ECO:0000313" key="2">
    <source>
        <dbReference type="EMBL" id="GAH77011.1"/>
    </source>
</evidence>
<feature type="non-terminal residue" evidence="2">
    <location>
        <position position="46"/>
    </location>
</feature>
<feature type="region of interest" description="Disordered" evidence="1">
    <location>
        <begin position="25"/>
        <end position="46"/>
    </location>
</feature>
<sequence>MAGDLPEHGPGLTSVKCPYRVAEDVSSGKCTVETPEEAEEVPKELP</sequence>
<comment type="caution">
    <text evidence="2">The sequence shown here is derived from an EMBL/GenBank/DDBJ whole genome shotgun (WGS) entry which is preliminary data.</text>
</comment>
<protein>
    <submittedName>
        <fullName evidence="2">Uncharacterized protein</fullName>
    </submittedName>
</protein>
<dbReference type="AlphaFoldDB" id="X1I3Q5"/>
<evidence type="ECO:0000256" key="1">
    <source>
        <dbReference type="SAM" id="MobiDB-lite"/>
    </source>
</evidence>
<proteinExistence type="predicted"/>